<keyword evidence="1" id="KW-1133">Transmembrane helix</keyword>
<accession>A0AAV4ERX7</accession>
<feature type="transmembrane region" description="Helical" evidence="1">
    <location>
        <begin position="85"/>
        <end position="108"/>
    </location>
</feature>
<dbReference type="EMBL" id="BMAT01000308">
    <property type="protein sequence ID" value="GFR63734.1"/>
    <property type="molecule type" value="Genomic_DNA"/>
</dbReference>
<reference evidence="2 3" key="1">
    <citation type="journal article" date="2021" name="Elife">
        <title>Chloroplast acquisition without the gene transfer in kleptoplastic sea slugs, Plakobranchus ocellatus.</title>
        <authorList>
            <person name="Maeda T."/>
            <person name="Takahashi S."/>
            <person name="Yoshida T."/>
            <person name="Shimamura S."/>
            <person name="Takaki Y."/>
            <person name="Nagai Y."/>
            <person name="Toyoda A."/>
            <person name="Suzuki Y."/>
            <person name="Arimoto A."/>
            <person name="Ishii H."/>
            <person name="Satoh N."/>
            <person name="Nishiyama T."/>
            <person name="Hasebe M."/>
            <person name="Maruyama T."/>
            <person name="Minagawa J."/>
            <person name="Obokata J."/>
            <person name="Shigenobu S."/>
        </authorList>
    </citation>
    <scope>NUCLEOTIDE SEQUENCE [LARGE SCALE GENOMIC DNA]</scope>
</reference>
<evidence type="ECO:0008006" key="4">
    <source>
        <dbReference type="Google" id="ProtNLM"/>
    </source>
</evidence>
<feature type="transmembrane region" description="Helical" evidence="1">
    <location>
        <begin position="120"/>
        <end position="144"/>
    </location>
</feature>
<organism evidence="2 3">
    <name type="scientific">Elysia marginata</name>
    <dbReference type="NCBI Taxonomy" id="1093978"/>
    <lineage>
        <taxon>Eukaryota</taxon>
        <taxon>Metazoa</taxon>
        <taxon>Spiralia</taxon>
        <taxon>Lophotrochozoa</taxon>
        <taxon>Mollusca</taxon>
        <taxon>Gastropoda</taxon>
        <taxon>Heterobranchia</taxon>
        <taxon>Euthyneura</taxon>
        <taxon>Panpulmonata</taxon>
        <taxon>Sacoglossa</taxon>
        <taxon>Placobranchoidea</taxon>
        <taxon>Plakobranchidae</taxon>
        <taxon>Elysia</taxon>
    </lineage>
</organism>
<evidence type="ECO:0000313" key="3">
    <source>
        <dbReference type="Proteomes" id="UP000762676"/>
    </source>
</evidence>
<sequence>MQFLHIRPSTPFPSLDNATERKLTKKKRTCVTLIDKALDIGTINMTAWFEAARILCSMSVVLIFTLIVASAFLHFVDGKREDFHYIVVGTVLSAALGTAGCIVFAARSRAMLDTFSGELAWGWAVFLTSQLLAALLVICFFYLVKAKRRRPRLRPVAPTREIIF</sequence>
<evidence type="ECO:0000313" key="2">
    <source>
        <dbReference type="EMBL" id="GFR63734.1"/>
    </source>
</evidence>
<dbReference type="AlphaFoldDB" id="A0AAV4ERX7"/>
<feature type="transmembrane region" description="Helical" evidence="1">
    <location>
        <begin position="51"/>
        <end position="73"/>
    </location>
</feature>
<dbReference type="Proteomes" id="UP000762676">
    <property type="component" value="Unassembled WGS sequence"/>
</dbReference>
<keyword evidence="1" id="KW-0472">Membrane</keyword>
<keyword evidence="1" id="KW-0812">Transmembrane</keyword>
<gene>
    <name evidence="2" type="ORF">ElyMa_000163000</name>
</gene>
<protein>
    <recommendedName>
        <fullName evidence="4">MARVEL domain-containing protein</fullName>
    </recommendedName>
</protein>
<name>A0AAV4ERX7_9GAST</name>
<keyword evidence="3" id="KW-1185">Reference proteome</keyword>
<evidence type="ECO:0000256" key="1">
    <source>
        <dbReference type="SAM" id="Phobius"/>
    </source>
</evidence>
<comment type="caution">
    <text evidence="2">The sequence shown here is derived from an EMBL/GenBank/DDBJ whole genome shotgun (WGS) entry which is preliminary data.</text>
</comment>
<proteinExistence type="predicted"/>